<keyword evidence="11" id="KW-0503">Monooxygenase</keyword>
<keyword evidence="10" id="KW-0408">Iron</keyword>
<comment type="subcellular location">
    <subcellularLocation>
        <location evidence="2">Membrane</location>
    </subcellularLocation>
</comment>
<evidence type="ECO:0000256" key="4">
    <source>
        <dbReference type="ARBA" id="ARBA00010617"/>
    </source>
</evidence>
<protein>
    <recommendedName>
        <fullName evidence="15">Cytochrome P450</fullName>
    </recommendedName>
</protein>
<evidence type="ECO:0000256" key="10">
    <source>
        <dbReference type="ARBA" id="ARBA00023004"/>
    </source>
</evidence>
<keyword evidence="5" id="KW-0349">Heme</keyword>
<dbReference type="GO" id="GO:0004497">
    <property type="term" value="F:monooxygenase activity"/>
    <property type="evidence" value="ECO:0007669"/>
    <property type="project" value="UniProtKB-KW"/>
</dbReference>
<sequence length="573" mass="65047">MIKTTDYPAWQIGLLVAALIFLRTAYRGRWRRLSSIENVPGPKPASWFGGNFLQMFNPTAWSYHEFLAKEYGSMIHLHGPFGSQALYTFDARAMHTIFVKDQETFDEADHFIQANQLLFGPGLLGTRGNDHRRQRKMLNPVFSAAHLRGMYPLFLEVTHRLEGAIVTKLESGPEIQEIDVLSWMARTALELIGQAGLGYSFDPLVGEESAHPYPRIIKQLVPTFLRLKFWTTTIFPRMAGIGTPKFRRFIVNLLPWKDLHHVRDMVDYMHEVASEIYKEKKKVFEGGDEAITQQTGRGKDLISILTYKVKENMKAVDEDRLADSEVIAMDTTSVSDCVLNMKDVQLIDPQKTAIARTLHLLVNHPDVQGKLRSELTQAREQNGGQDISYQDLVNLPYLDAICRETLPPRRAKKDGVLPLHKPVLGLDGTQMHEIAVPKGTSILVSIFNANRNTDLWGKDANEWKPERWLSSLPSAVTDAPIPGDDVHWWWAILHVRVNILYSEIRSSAKGALLSGFKFSQLEMKTVISILVEKFEFLPSVQDAKTFWQMNSITVPVVGEDENPQLPIRIRLAK</sequence>
<evidence type="ECO:0000256" key="7">
    <source>
        <dbReference type="ARBA" id="ARBA00022723"/>
    </source>
</evidence>
<dbReference type="PANTHER" id="PTHR24305:SF166">
    <property type="entry name" value="CYTOCHROME P450 12A4, MITOCHONDRIAL-RELATED"/>
    <property type="match status" value="1"/>
</dbReference>
<dbReference type="OrthoDB" id="1470350at2759"/>
<organism evidence="13 14">
    <name type="scientific">Collybiopsis confluens</name>
    <dbReference type="NCBI Taxonomy" id="2823264"/>
    <lineage>
        <taxon>Eukaryota</taxon>
        <taxon>Fungi</taxon>
        <taxon>Dikarya</taxon>
        <taxon>Basidiomycota</taxon>
        <taxon>Agaricomycotina</taxon>
        <taxon>Agaricomycetes</taxon>
        <taxon>Agaricomycetidae</taxon>
        <taxon>Agaricales</taxon>
        <taxon>Marasmiineae</taxon>
        <taxon>Omphalotaceae</taxon>
        <taxon>Collybiopsis</taxon>
    </lineage>
</organism>
<reference evidence="13 14" key="1">
    <citation type="journal article" date="2020" name="ISME J.">
        <title>Uncovering the hidden diversity of litter-decomposition mechanisms in mushroom-forming fungi.</title>
        <authorList>
            <person name="Floudas D."/>
            <person name="Bentzer J."/>
            <person name="Ahren D."/>
            <person name="Johansson T."/>
            <person name="Persson P."/>
            <person name="Tunlid A."/>
        </authorList>
    </citation>
    <scope>NUCLEOTIDE SEQUENCE [LARGE SCALE GENOMIC DNA]</scope>
    <source>
        <strain evidence="13 14">CBS 406.79</strain>
    </source>
</reference>
<dbReference type="GO" id="GO:0016705">
    <property type="term" value="F:oxidoreductase activity, acting on paired donors, with incorporation or reduction of molecular oxygen"/>
    <property type="evidence" value="ECO:0007669"/>
    <property type="project" value="InterPro"/>
</dbReference>
<evidence type="ECO:0000256" key="2">
    <source>
        <dbReference type="ARBA" id="ARBA00004370"/>
    </source>
</evidence>
<dbReference type="InterPro" id="IPR036396">
    <property type="entry name" value="Cyt_P450_sf"/>
</dbReference>
<dbReference type="Proteomes" id="UP000518752">
    <property type="component" value="Unassembled WGS sequence"/>
</dbReference>
<evidence type="ECO:0000256" key="1">
    <source>
        <dbReference type="ARBA" id="ARBA00001971"/>
    </source>
</evidence>
<evidence type="ECO:0000256" key="6">
    <source>
        <dbReference type="ARBA" id="ARBA00022692"/>
    </source>
</evidence>
<dbReference type="PANTHER" id="PTHR24305">
    <property type="entry name" value="CYTOCHROME P450"/>
    <property type="match status" value="1"/>
</dbReference>
<evidence type="ECO:0008006" key="15">
    <source>
        <dbReference type="Google" id="ProtNLM"/>
    </source>
</evidence>
<dbReference type="InterPro" id="IPR050121">
    <property type="entry name" value="Cytochrome_P450_monoxygenase"/>
</dbReference>
<proteinExistence type="inferred from homology"/>
<dbReference type="GO" id="GO:0005506">
    <property type="term" value="F:iron ion binding"/>
    <property type="evidence" value="ECO:0007669"/>
    <property type="project" value="InterPro"/>
</dbReference>
<comment type="caution">
    <text evidence="13">The sequence shown here is derived from an EMBL/GenBank/DDBJ whole genome shotgun (WGS) entry which is preliminary data.</text>
</comment>
<evidence type="ECO:0000256" key="9">
    <source>
        <dbReference type="ARBA" id="ARBA00023002"/>
    </source>
</evidence>
<evidence type="ECO:0000256" key="3">
    <source>
        <dbReference type="ARBA" id="ARBA00004721"/>
    </source>
</evidence>
<evidence type="ECO:0000256" key="11">
    <source>
        <dbReference type="ARBA" id="ARBA00023033"/>
    </source>
</evidence>
<keyword evidence="8" id="KW-1133">Transmembrane helix</keyword>
<keyword evidence="9" id="KW-0560">Oxidoreductase</keyword>
<gene>
    <name evidence="13" type="ORF">D9757_009677</name>
</gene>
<evidence type="ECO:0000256" key="12">
    <source>
        <dbReference type="ARBA" id="ARBA00023136"/>
    </source>
</evidence>
<comment type="similarity">
    <text evidence="4">Belongs to the cytochrome P450 family.</text>
</comment>
<dbReference type="Pfam" id="PF00067">
    <property type="entry name" value="p450"/>
    <property type="match status" value="1"/>
</dbReference>
<evidence type="ECO:0000313" key="13">
    <source>
        <dbReference type="EMBL" id="KAF5375312.1"/>
    </source>
</evidence>
<dbReference type="AlphaFoldDB" id="A0A8H5H228"/>
<dbReference type="Gene3D" id="1.10.630.10">
    <property type="entry name" value="Cytochrome P450"/>
    <property type="match status" value="1"/>
</dbReference>
<comment type="pathway">
    <text evidence="3">Secondary metabolite biosynthesis; terpenoid biosynthesis.</text>
</comment>
<dbReference type="GO" id="GO:0020037">
    <property type="term" value="F:heme binding"/>
    <property type="evidence" value="ECO:0007669"/>
    <property type="project" value="InterPro"/>
</dbReference>
<dbReference type="SUPFAM" id="SSF48264">
    <property type="entry name" value="Cytochrome P450"/>
    <property type="match status" value="1"/>
</dbReference>
<evidence type="ECO:0000256" key="8">
    <source>
        <dbReference type="ARBA" id="ARBA00022989"/>
    </source>
</evidence>
<evidence type="ECO:0000313" key="14">
    <source>
        <dbReference type="Proteomes" id="UP000518752"/>
    </source>
</evidence>
<keyword evidence="14" id="KW-1185">Reference proteome</keyword>
<dbReference type="EMBL" id="JAACJN010000098">
    <property type="protein sequence ID" value="KAF5375312.1"/>
    <property type="molecule type" value="Genomic_DNA"/>
</dbReference>
<keyword evidence="6" id="KW-0812">Transmembrane</keyword>
<evidence type="ECO:0000256" key="5">
    <source>
        <dbReference type="ARBA" id="ARBA00022617"/>
    </source>
</evidence>
<dbReference type="GO" id="GO:0016020">
    <property type="term" value="C:membrane"/>
    <property type="evidence" value="ECO:0007669"/>
    <property type="project" value="UniProtKB-SubCell"/>
</dbReference>
<name>A0A8H5H228_9AGAR</name>
<accession>A0A8H5H228</accession>
<comment type="cofactor">
    <cofactor evidence="1">
        <name>heme</name>
        <dbReference type="ChEBI" id="CHEBI:30413"/>
    </cofactor>
</comment>
<dbReference type="InterPro" id="IPR001128">
    <property type="entry name" value="Cyt_P450"/>
</dbReference>
<keyword evidence="12" id="KW-0472">Membrane</keyword>
<keyword evidence="7" id="KW-0479">Metal-binding</keyword>